<reference evidence="2" key="1">
    <citation type="submission" date="2021-02" db="EMBL/GenBank/DDBJ databases">
        <title>Fulvivirga sp. S481 isolated from sea water.</title>
        <authorList>
            <person name="Bae S.S."/>
            <person name="Baek K."/>
        </authorList>
    </citation>
    <scope>NUCLEOTIDE SEQUENCE</scope>
    <source>
        <strain evidence="2">S481</strain>
    </source>
</reference>
<protein>
    <submittedName>
        <fullName evidence="2">Uncharacterized protein</fullName>
    </submittedName>
</protein>
<keyword evidence="1" id="KW-0472">Membrane</keyword>
<evidence type="ECO:0000313" key="2">
    <source>
        <dbReference type="EMBL" id="QSE98231.1"/>
    </source>
</evidence>
<feature type="transmembrane region" description="Helical" evidence="1">
    <location>
        <begin position="6"/>
        <end position="22"/>
    </location>
</feature>
<name>A0A975A1V2_9BACT</name>
<organism evidence="2 3">
    <name type="scientific">Fulvivirga lutea</name>
    <dbReference type="NCBI Taxonomy" id="2810512"/>
    <lineage>
        <taxon>Bacteria</taxon>
        <taxon>Pseudomonadati</taxon>
        <taxon>Bacteroidota</taxon>
        <taxon>Cytophagia</taxon>
        <taxon>Cytophagales</taxon>
        <taxon>Fulvivirgaceae</taxon>
        <taxon>Fulvivirga</taxon>
    </lineage>
</organism>
<sequence length="72" mass="8421">MYLLIGIVSAVLVLQIVLFFMIRAKKKEERENNVLLKYDINSPADAFKKMNDMSIPEEDRLKIEELYQGKES</sequence>
<dbReference type="RefSeq" id="WP_205722739.1">
    <property type="nucleotide sequence ID" value="NZ_CP070608.1"/>
</dbReference>
<keyword evidence="3" id="KW-1185">Reference proteome</keyword>
<gene>
    <name evidence="2" type="ORF">JR347_03895</name>
</gene>
<keyword evidence="1" id="KW-0812">Transmembrane</keyword>
<keyword evidence="1" id="KW-1133">Transmembrane helix</keyword>
<accession>A0A975A1V2</accession>
<evidence type="ECO:0000256" key="1">
    <source>
        <dbReference type="SAM" id="Phobius"/>
    </source>
</evidence>
<dbReference type="EMBL" id="CP070608">
    <property type="protein sequence ID" value="QSE98231.1"/>
    <property type="molecule type" value="Genomic_DNA"/>
</dbReference>
<dbReference type="AlphaFoldDB" id="A0A975A1V2"/>
<dbReference type="KEGG" id="fuv:JR347_03895"/>
<dbReference type="Proteomes" id="UP000662783">
    <property type="component" value="Chromosome"/>
</dbReference>
<proteinExistence type="predicted"/>
<evidence type="ECO:0000313" key="3">
    <source>
        <dbReference type="Proteomes" id="UP000662783"/>
    </source>
</evidence>